<evidence type="ECO:0000313" key="3">
    <source>
        <dbReference type="EMBL" id="KAL3760027.1"/>
    </source>
</evidence>
<keyword evidence="4" id="KW-1185">Reference proteome</keyword>
<gene>
    <name evidence="3" type="ORF">ACHAWU_006575</name>
</gene>
<protein>
    <recommendedName>
        <fullName evidence="2">Rhodanese domain-containing protein</fullName>
    </recommendedName>
</protein>
<evidence type="ECO:0000256" key="1">
    <source>
        <dbReference type="SAM" id="MobiDB-lite"/>
    </source>
</evidence>
<evidence type="ECO:0000313" key="4">
    <source>
        <dbReference type="Proteomes" id="UP001530293"/>
    </source>
</evidence>
<feature type="domain" description="Rhodanese" evidence="2">
    <location>
        <begin position="64"/>
        <end position="125"/>
    </location>
</feature>
<evidence type="ECO:0000259" key="2">
    <source>
        <dbReference type="PROSITE" id="PS50206"/>
    </source>
</evidence>
<proteinExistence type="predicted"/>
<dbReference type="InterPro" id="IPR001763">
    <property type="entry name" value="Rhodanese-like_dom"/>
</dbReference>
<dbReference type="InterPro" id="IPR036873">
    <property type="entry name" value="Rhodanese-like_dom_sf"/>
</dbReference>
<dbReference type="Pfam" id="PF00581">
    <property type="entry name" value="Rhodanese"/>
    <property type="match status" value="1"/>
</dbReference>
<dbReference type="CDD" id="cd00158">
    <property type="entry name" value="RHOD"/>
    <property type="match status" value="1"/>
</dbReference>
<dbReference type="Gene3D" id="3.40.250.10">
    <property type="entry name" value="Rhodanese-like domain"/>
    <property type="match status" value="1"/>
</dbReference>
<name>A0ABD3MCW8_9STRA</name>
<organism evidence="3 4">
    <name type="scientific">Discostella pseudostelligera</name>
    <dbReference type="NCBI Taxonomy" id="259834"/>
    <lineage>
        <taxon>Eukaryota</taxon>
        <taxon>Sar</taxon>
        <taxon>Stramenopiles</taxon>
        <taxon>Ochrophyta</taxon>
        <taxon>Bacillariophyta</taxon>
        <taxon>Coscinodiscophyceae</taxon>
        <taxon>Thalassiosirophycidae</taxon>
        <taxon>Stephanodiscales</taxon>
        <taxon>Stephanodiscaceae</taxon>
        <taxon>Discostella</taxon>
    </lineage>
</organism>
<dbReference type="Proteomes" id="UP001530293">
    <property type="component" value="Unassembled WGS sequence"/>
</dbReference>
<reference evidence="3 4" key="1">
    <citation type="submission" date="2024-10" db="EMBL/GenBank/DDBJ databases">
        <title>Updated reference genomes for cyclostephanoid diatoms.</title>
        <authorList>
            <person name="Roberts W.R."/>
            <person name="Alverson A.J."/>
        </authorList>
    </citation>
    <scope>NUCLEOTIDE SEQUENCE [LARGE SCALE GENOMIC DNA]</scope>
    <source>
        <strain evidence="3 4">AJA232-27</strain>
    </source>
</reference>
<feature type="region of interest" description="Disordered" evidence="1">
    <location>
        <begin position="40"/>
        <end position="84"/>
    </location>
</feature>
<accession>A0ABD3MCW8</accession>
<dbReference type="SMART" id="SM00450">
    <property type="entry name" value="RHOD"/>
    <property type="match status" value="1"/>
</dbReference>
<comment type="caution">
    <text evidence="3">The sequence shown here is derived from an EMBL/GenBank/DDBJ whole genome shotgun (WGS) entry which is preliminary data.</text>
</comment>
<dbReference type="PROSITE" id="PS50206">
    <property type="entry name" value="RHODANESE_3"/>
    <property type="match status" value="1"/>
</dbReference>
<dbReference type="AlphaFoldDB" id="A0ABD3MCW8"/>
<sequence length="132" mass="14344">MSSDHHGSGKAPMASASELKDFVTSAGSKVLVIDVRHPDASVEPSDAKSIERTGLPDPTNNYRPQAINLPWSRESNSMELPNVDKDTPIITHCGAGWRGQVAKEYLEQHGFTNVLNGGGPRESEEWNEFGSL</sequence>
<dbReference type="EMBL" id="JALLBG020000194">
    <property type="protein sequence ID" value="KAL3760027.1"/>
    <property type="molecule type" value="Genomic_DNA"/>
</dbReference>
<feature type="compositionally biased region" description="Basic and acidic residues" evidence="1">
    <location>
        <begin position="40"/>
        <end position="51"/>
    </location>
</feature>
<dbReference type="SUPFAM" id="SSF52821">
    <property type="entry name" value="Rhodanese/Cell cycle control phosphatase"/>
    <property type="match status" value="1"/>
</dbReference>